<keyword evidence="5 8" id="KW-0378">Hydrolase</keyword>
<dbReference type="InterPro" id="IPR004013">
    <property type="entry name" value="PHP_dom"/>
</dbReference>
<comment type="similarity">
    <text evidence="2 8">Belongs to the PHP hydrolase family. HisK subfamily.</text>
</comment>
<name>A0ABV1HCB9_9FIRM</name>
<keyword evidence="4 8" id="KW-0028">Amino-acid biosynthesis</keyword>
<feature type="domain" description="Polymerase/histidinol phosphatase N-terminal" evidence="9">
    <location>
        <begin position="3"/>
        <end position="85"/>
    </location>
</feature>
<keyword evidence="6 8" id="KW-0368">Histidine biosynthesis</keyword>
<dbReference type="EMBL" id="JBBMEX010000004">
    <property type="protein sequence ID" value="MEQ2557368.1"/>
    <property type="molecule type" value="Genomic_DNA"/>
</dbReference>
<gene>
    <name evidence="10" type="ORF">WMO43_05680</name>
</gene>
<dbReference type="InterPro" id="IPR003141">
    <property type="entry name" value="Pol/His_phosphatase_N"/>
</dbReference>
<evidence type="ECO:0000256" key="6">
    <source>
        <dbReference type="ARBA" id="ARBA00023102"/>
    </source>
</evidence>
<dbReference type="EC" id="3.1.3.15" evidence="3 8"/>
<accession>A0ABV1HCB9</accession>
<evidence type="ECO:0000313" key="11">
    <source>
        <dbReference type="Proteomes" id="UP001454489"/>
    </source>
</evidence>
<evidence type="ECO:0000256" key="2">
    <source>
        <dbReference type="ARBA" id="ARBA00009152"/>
    </source>
</evidence>
<comment type="pathway">
    <text evidence="1 8">Amino-acid biosynthesis; L-histidine biosynthesis; L-histidine from 5-phospho-alpha-D-ribose 1-diphosphate: step 8/9.</text>
</comment>
<protein>
    <recommendedName>
        <fullName evidence="3 8">Histidinol-phosphatase</fullName>
        <shortName evidence="8">HolPase</shortName>
        <ecNumber evidence="3 8">3.1.3.15</ecNumber>
    </recommendedName>
</protein>
<dbReference type="Gene3D" id="3.20.20.140">
    <property type="entry name" value="Metal-dependent hydrolases"/>
    <property type="match status" value="1"/>
</dbReference>
<comment type="catalytic activity">
    <reaction evidence="7 8">
        <text>L-histidinol phosphate + H2O = L-histidinol + phosphate</text>
        <dbReference type="Rhea" id="RHEA:14465"/>
        <dbReference type="ChEBI" id="CHEBI:15377"/>
        <dbReference type="ChEBI" id="CHEBI:43474"/>
        <dbReference type="ChEBI" id="CHEBI:57699"/>
        <dbReference type="ChEBI" id="CHEBI:57980"/>
        <dbReference type="EC" id="3.1.3.15"/>
    </reaction>
</comment>
<reference evidence="10 11" key="1">
    <citation type="submission" date="2024-03" db="EMBL/GenBank/DDBJ databases">
        <title>Human intestinal bacterial collection.</title>
        <authorList>
            <person name="Pauvert C."/>
            <person name="Hitch T.C.A."/>
            <person name="Clavel T."/>
        </authorList>
    </citation>
    <scope>NUCLEOTIDE SEQUENCE [LARGE SCALE GENOMIC DNA]</scope>
    <source>
        <strain evidence="10 11">CLA-AA-H185</strain>
    </source>
</reference>
<evidence type="ECO:0000256" key="4">
    <source>
        <dbReference type="ARBA" id="ARBA00022605"/>
    </source>
</evidence>
<evidence type="ECO:0000259" key="9">
    <source>
        <dbReference type="SMART" id="SM00481"/>
    </source>
</evidence>
<dbReference type="SUPFAM" id="SSF89550">
    <property type="entry name" value="PHP domain-like"/>
    <property type="match status" value="1"/>
</dbReference>
<dbReference type="NCBIfam" id="TIGR01856">
    <property type="entry name" value="hisJ_fam"/>
    <property type="match status" value="1"/>
</dbReference>
<evidence type="ECO:0000256" key="5">
    <source>
        <dbReference type="ARBA" id="ARBA00022801"/>
    </source>
</evidence>
<dbReference type="Proteomes" id="UP001454489">
    <property type="component" value="Unassembled WGS sequence"/>
</dbReference>
<dbReference type="Pfam" id="PF02811">
    <property type="entry name" value="PHP"/>
    <property type="match status" value="1"/>
</dbReference>
<keyword evidence="11" id="KW-1185">Reference proteome</keyword>
<proteinExistence type="inferred from homology"/>
<evidence type="ECO:0000256" key="7">
    <source>
        <dbReference type="ARBA" id="ARBA00049158"/>
    </source>
</evidence>
<evidence type="ECO:0000256" key="8">
    <source>
        <dbReference type="RuleBase" id="RU366003"/>
    </source>
</evidence>
<evidence type="ECO:0000256" key="1">
    <source>
        <dbReference type="ARBA" id="ARBA00004970"/>
    </source>
</evidence>
<comment type="caution">
    <text evidence="10">The sequence shown here is derived from an EMBL/GenBank/DDBJ whole genome shotgun (WGS) entry which is preliminary data.</text>
</comment>
<dbReference type="RefSeq" id="WP_177963833.1">
    <property type="nucleotide sequence ID" value="NZ_JBBMEX010000004.1"/>
</dbReference>
<evidence type="ECO:0000313" key="10">
    <source>
        <dbReference type="EMBL" id="MEQ2557368.1"/>
    </source>
</evidence>
<organism evidence="10 11">
    <name type="scientific">Maccoyibacter intestinihominis</name>
    <dbReference type="NCBI Taxonomy" id="3133499"/>
    <lineage>
        <taxon>Bacteria</taxon>
        <taxon>Bacillati</taxon>
        <taxon>Bacillota</taxon>
        <taxon>Clostridia</taxon>
        <taxon>Lachnospirales</taxon>
        <taxon>Lachnospiraceae</taxon>
        <taxon>Maccoyibacter</taxon>
    </lineage>
</organism>
<dbReference type="PANTHER" id="PTHR21039">
    <property type="entry name" value="HISTIDINOL PHOSPHATASE-RELATED"/>
    <property type="match status" value="1"/>
</dbReference>
<dbReference type="PANTHER" id="PTHR21039:SF0">
    <property type="entry name" value="HISTIDINOL-PHOSPHATASE"/>
    <property type="match status" value="1"/>
</dbReference>
<dbReference type="InterPro" id="IPR016195">
    <property type="entry name" value="Pol/histidinol_Pase-like"/>
</dbReference>
<sequence length="266" mass="30748">MLWDTHLHTRYSGDSTAEPEDMVQAALQHGLDGICFTDHIDYDYPKEPELFLFDMDAYQKELSELKEKYQNVLPICIGVELGLQPQAAEYNRQLLQNSILDFVIGSSHVVHGIDPYYPEYYEGKTEYEAYLEYFESILENIQAYDDFDVYGHIDYVVRYGPNKNADYSYRKYSDVIDEIFKQLISRGKGIELNTAGLKYGLGHPHPTEDALGRYRELGGEILTIGSDGHKPEHLAFDFKKVPSFLQDAGFRYYTVFRGRKAEFVKL</sequence>
<dbReference type="SMART" id="SM00481">
    <property type="entry name" value="POLIIIAc"/>
    <property type="match status" value="1"/>
</dbReference>
<evidence type="ECO:0000256" key="3">
    <source>
        <dbReference type="ARBA" id="ARBA00013085"/>
    </source>
</evidence>
<dbReference type="InterPro" id="IPR010140">
    <property type="entry name" value="Histidinol_P_phosphatase_HisJ"/>
</dbReference>